<feature type="non-terminal residue" evidence="2">
    <location>
        <position position="1"/>
    </location>
</feature>
<dbReference type="EMBL" id="CAJVPV010064091">
    <property type="protein sequence ID" value="CAG8793586.1"/>
    <property type="molecule type" value="Genomic_DNA"/>
</dbReference>
<name>A0A9N9JSJ6_9GLOM</name>
<evidence type="ECO:0000313" key="2">
    <source>
        <dbReference type="EMBL" id="CAG8793586.1"/>
    </source>
</evidence>
<gene>
    <name evidence="2" type="ORF">AMORRO_LOCUS18357</name>
</gene>
<dbReference type="AlphaFoldDB" id="A0A9N9JSJ6"/>
<sequence>VYFWLSGRWDQLDQWNFIPIDILSLAASLLLVTVMQNMLIAFMTGVFDDAKSSGKYAVLQYRAELISDYETLEKPFGTGRDNPRWIYYVGRSDEIIEWSKKAEEY</sequence>
<organism evidence="2 3">
    <name type="scientific">Acaulospora morrowiae</name>
    <dbReference type="NCBI Taxonomy" id="94023"/>
    <lineage>
        <taxon>Eukaryota</taxon>
        <taxon>Fungi</taxon>
        <taxon>Fungi incertae sedis</taxon>
        <taxon>Mucoromycota</taxon>
        <taxon>Glomeromycotina</taxon>
        <taxon>Glomeromycetes</taxon>
        <taxon>Diversisporales</taxon>
        <taxon>Acaulosporaceae</taxon>
        <taxon>Acaulospora</taxon>
    </lineage>
</organism>
<accession>A0A9N9JSJ6</accession>
<keyword evidence="1" id="KW-0472">Membrane</keyword>
<keyword evidence="1" id="KW-1133">Transmembrane helix</keyword>
<protein>
    <submittedName>
        <fullName evidence="2">13014_t:CDS:1</fullName>
    </submittedName>
</protein>
<feature type="non-terminal residue" evidence="2">
    <location>
        <position position="105"/>
    </location>
</feature>
<keyword evidence="3" id="KW-1185">Reference proteome</keyword>
<dbReference type="OrthoDB" id="2439775at2759"/>
<proteinExistence type="predicted"/>
<feature type="transmembrane region" description="Helical" evidence="1">
    <location>
        <begin position="22"/>
        <end position="47"/>
    </location>
</feature>
<dbReference type="Proteomes" id="UP000789342">
    <property type="component" value="Unassembled WGS sequence"/>
</dbReference>
<reference evidence="2" key="1">
    <citation type="submission" date="2021-06" db="EMBL/GenBank/DDBJ databases">
        <authorList>
            <person name="Kallberg Y."/>
            <person name="Tangrot J."/>
            <person name="Rosling A."/>
        </authorList>
    </citation>
    <scope>NUCLEOTIDE SEQUENCE</scope>
    <source>
        <strain evidence="2">CL551</strain>
    </source>
</reference>
<keyword evidence="1" id="KW-0812">Transmembrane</keyword>
<evidence type="ECO:0000313" key="3">
    <source>
        <dbReference type="Proteomes" id="UP000789342"/>
    </source>
</evidence>
<comment type="caution">
    <text evidence="2">The sequence shown here is derived from an EMBL/GenBank/DDBJ whole genome shotgun (WGS) entry which is preliminary data.</text>
</comment>
<evidence type="ECO:0000256" key="1">
    <source>
        <dbReference type="SAM" id="Phobius"/>
    </source>
</evidence>